<evidence type="ECO:0000313" key="3">
    <source>
        <dbReference type="EMBL" id="CAL4989166.1"/>
    </source>
</evidence>
<keyword evidence="1" id="KW-1133">Transmembrane helix</keyword>
<evidence type="ECO:0000256" key="2">
    <source>
        <dbReference type="SAM" id="SignalP"/>
    </source>
</evidence>
<dbReference type="Proteomes" id="UP001497457">
    <property type="component" value="Chromosome 23rd"/>
</dbReference>
<feature type="transmembrane region" description="Helical" evidence="1">
    <location>
        <begin position="204"/>
        <end position="224"/>
    </location>
</feature>
<keyword evidence="1" id="KW-0812">Transmembrane</keyword>
<dbReference type="AlphaFoldDB" id="A0ABC9AYS6"/>
<evidence type="ECO:0000256" key="1">
    <source>
        <dbReference type="SAM" id="Phobius"/>
    </source>
</evidence>
<evidence type="ECO:0000313" key="4">
    <source>
        <dbReference type="Proteomes" id="UP001497457"/>
    </source>
</evidence>
<protein>
    <submittedName>
        <fullName evidence="3">Uncharacterized protein</fullName>
    </submittedName>
</protein>
<keyword evidence="2" id="KW-0732">Signal</keyword>
<feature type="transmembrane region" description="Helical" evidence="1">
    <location>
        <begin position="45"/>
        <end position="64"/>
    </location>
</feature>
<dbReference type="EMBL" id="OZ075133">
    <property type="protein sequence ID" value="CAL4989166.1"/>
    <property type="molecule type" value="Genomic_DNA"/>
</dbReference>
<keyword evidence="1" id="KW-0472">Membrane</keyword>
<name>A0ABC9AYS6_9POAL</name>
<organism evidence="3 4">
    <name type="scientific">Urochloa decumbens</name>
    <dbReference type="NCBI Taxonomy" id="240449"/>
    <lineage>
        <taxon>Eukaryota</taxon>
        <taxon>Viridiplantae</taxon>
        <taxon>Streptophyta</taxon>
        <taxon>Embryophyta</taxon>
        <taxon>Tracheophyta</taxon>
        <taxon>Spermatophyta</taxon>
        <taxon>Magnoliopsida</taxon>
        <taxon>Liliopsida</taxon>
        <taxon>Poales</taxon>
        <taxon>Poaceae</taxon>
        <taxon>PACMAD clade</taxon>
        <taxon>Panicoideae</taxon>
        <taxon>Panicodae</taxon>
        <taxon>Paniceae</taxon>
        <taxon>Melinidinae</taxon>
        <taxon>Urochloa</taxon>
    </lineage>
</organism>
<sequence length="349" mass="38116">MILVTLLFIPLAAVLLCRLPAATPEPAAPASSPAAAGHGPTLRQSVPVVWTVSLLICSYLSFWIYTFSRTKGAAAVFLRVSYAAALAYAAAGLAGPATGVAAAHLATAWAAGLLGYALAEHRMRDGGGERAAVEAAARTPAVRREGQELSLIHGVFMSTQMTLFLAAIVVWLVGLSLVVWWIIFFWATVVNLCFLHRALIFGDFLTRVVCCHIGSVVLGFLCALEQDLWFRSLPASREVTWLATVPRWRGLQPFNAHQSCLSNRSYGSPFRLVFAGCVRASRETTWLWVYYFGLEMMAMAAFFGYTLAVNDRCKEILSRDQPLEKDLELGGVVQESISFSLNMRKCLTS</sequence>
<proteinExistence type="predicted"/>
<keyword evidence="4" id="KW-1185">Reference proteome</keyword>
<feature type="transmembrane region" description="Helical" evidence="1">
    <location>
        <begin position="76"/>
        <end position="95"/>
    </location>
</feature>
<accession>A0ABC9AYS6</accession>
<gene>
    <name evidence="3" type="ORF">URODEC1_LOCUS59606</name>
</gene>
<feature type="signal peptide" evidence="2">
    <location>
        <begin position="1"/>
        <end position="24"/>
    </location>
</feature>
<reference evidence="3" key="1">
    <citation type="submission" date="2024-10" db="EMBL/GenBank/DDBJ databases">
        <authorList>
            <person name="Ryan C."/>
        </authorList>
    </citation>
    <scope>NUCLEOTIDE SEQUENCE [LARGE SCALE GENOMIC DNA]</scope>
</reference>
<feature type="transmembrane region" description="Helical" evidence="1">
    <location>
        <begin position="288"/>
        <end position="309"/>
    </location>
</feature>
<feature type="chain" id="PRO_5044814945" evidence="2">
    <location>
        <begin position="25"/>
        <end position="349"/>
    </location>
</feature>
<feature type="transmembrane region" description="Helical" evidence="1">
    <location>
        <begin position="101"/>
        <end position="119"/>
    </location>
</feature>